<dbReference type="EMBL" id="BNCQ01000017">
    <property type="protein sequence ID" value="GIM04799.1"/>
    <property type="molecule type" value="Genomic_DNA"/>
</dbReference>
<feature type="domain" description="Pherophorin" evidence="2">
    <location>
        <begin position="30"/>
        <end position="184"/>
    </location>
</feature>
<dbReference type="AlphaFoldDB" id="A0A8J4GD21"/>
<comment type="caution">
    <text evidence="4">The sequence shown here is derived from an EMBL/GenBank/DDBJ whole genome shotgun (WGS) entry which is preliminary data.</text>
</comment>
<evidence type="ECO:0000313" key="4">
    <source>
        <dbReference type="EMBL" id="GIM04799.1"/>
    </source>
</evidence>
<reference evidence="4" key="1">
    <citation type="journal article" date="2021" name="Proc. Natl. Acad. Sci. U.S.A.">
        <title>Three genomes in the algal genus Volvox reveal the fate of a haploid sex-determining region after a transition to homothallism.</title>
        <authorList>
            <person name="Yamamoto K."/>
            <person name="Hamaji T."/>
            <person name="Kawai-Toyooka H."/>
            <person name="Matsuzaki R."/>
            <person name="Takahashi F."/>
            <person name="Nishimura Y."/>
            <person name="Kawachi M."/>
            <person name="Noguchi H."/>
            <person name="Minakuchi Y."/>
            <person name="Umen J.G."/>
            <person name="Toyoda A."/>
            <person name="Nozaki H."/>
        </authorList>
    </citation>
    <scope>NUCLEOTIDE SEQUENCE</scope>
    <source>
        <strain evidence="4">NIES-3785</strain>
        <strain evidence="3">NIES-3786</strain>
    </source>
</reference>
<dbReference type="Pfam" id="PF12499">
    <property type="entry name" value="DUF3707"/>
    <property type="match status" value="2"/>
</dbReference>
<feature type="signal peptide" evidence="1">
    <location>
        <begin position="1"/>
        <end position="21"/>
    </location>
</feature>
<feature type="domain" description="Pherophorin" evidence="2">
    <location>
        <begin position="335"/>
        <end position="483"/>
    </location>
</feature>
<accession>A0A8J4GD21</accession>
<evidence type="ECO:0000313" key="3">
    <source>
        <dbReference type="EMBL" id="GIL81006.1"/>
    </source>
</evidence>
<dbReference type="EMBL" id="BNCP01000020">
    <property type="protein sequence ID" value="GIL81006.1"/>
    <property type="molecule type" value="Genomic_DNA"/>
</dbReference>
<proteinExistence type="predicted"/>
<feature type="chain" id="PRO_5035391400" description="Pherophorin domain-containing protein" evidence="1">
    <location>
        <begin position="22"/>
        <end position="491"/>
    </location>
</feature>
<evidence type="ECO:0000313" key="6">
    <source>
        <dbReference type="Proteomes" id="UP000747110"/>
    </source>
</evidence>
<evidence type="ECO:0000313" key="5">
    <source>
        <dbReference type="Proteomes" id="UP000722791"/>
    </source>
</evidence>
<dbReference type="Proteomes" id="UP000722791">
    <property type="component" value="Unassembled WGS sequence"/>
</dbReference>
<keyword evidence="6" id="KW-1185">Reference proteome</keyword>
<sequence>MRVGTVLSIALLVAFVQVLKAAPTSPFPNFPYCECDPIGAYKLEQNIIFKGNGTYCFKVKVDVPAGCTSPCCTQADLKKVEFSVNQKCDVPGLLLTATLNGVPTTVNPNIELAAQGPTGATIVKITQLGLNLSNANGAEICLTLGTNRAGKGCTTLEDLCVPPAGAPPGVCTAALFSSDTDCCPPSVVNPPPPPPPPAPCATCINISLTVTSSPFPYNFPPEVCDTYAAAVIANLTSAAEAAGATISVPFNLSTCSGNLVSICGAFASEADSMLLQDAANDLAADFLSIVTGRFGTCPPYLEGHNLAVSIDGTADTRPCLNAIQSISCSRENVSFPKCICDTRLGATPYAALPFYSVQPGRLKTTTQYCFKFTTIPTITGPCSNATIFSKVEFWGNENLRRNIRGFAIKPTGATNYTIISASWGARGDETVKATPLNWNIGQAAGSEICMDIDTTISLKDFCLGPFSGGCYLNIFDPTRKCCPMFVVLDGP</sequence>
<protein>
    <recommendedName>
        <fullName evidence="2">Pherophorin domain-containing protein</fullName>
    </recommendedName>
</protein>
<dbReference type="OrthoDB" id="530957at2759"/>
<gene>
    <name evidence="3" type="ORF">Vretifemale_10142</name>
    <name evidence="4" type="ORF">Vretimale_9306</name>
</gene>
<dbReference type="Proteomes" id="UP000747110">
    <property type="component" value="Unassembled WGS sequence"/>
</dbReference>
<keyword evidence="1" id="KW-0732">Signal</keyword>
<name>A0A8J4GD21_9CHLO</name>
<dbReference type="InterPro" id="IPR024616">
    <property type="entry name" value="Pherophorin"/>
</dbReference>
<organism evidence="4 5">
    <name type="scientific">Volvox reticuliferus</name>
    <dbReference type="NCBI Taxonomy" id="1737510"/>
    <lineage>
        <taxon>Eukaryota</taxon>
        <taxon>Viridiplantae</taxon>
        <taxon>Chlorophyta</taxon>
        <taxon>core chlorophytes</taxon>
        <taxon>Chlorophyceae</taxon>
        <taxon>CS clade</taxon>
        <taxon>Chlamydomonadales</taxon>
        <taxon>Volvocaceae</taxon>
        <taxon>Volvox</taxon>
    </lineage>
</organism>
<evidence type="ECO:0000259" key="2">
    <source>
        <dbReference type="Pfam" id="PF12499"/>
    </source>
</evidence>
<evidence type="ECO:0000256" key="1">
    <source>
        <dbReference type="SAM" id="SignalP"/>
    </source>
</evidence>